<feature type="compositionally biased region" description="Acidic residues" evidence="9">
    <location>
        <begin position="299"/>
        <end position="308"/>
    </location>
</feature>
<dbReference type="GO" id="GO:0005615">
    <property type="term" value="C:extracellular space"/>
    <property type="evidence" value="ECO:0007669"/>
    <property type="project" value="TreeGrafter"/>
</dbReference>
<reference evidence="11 12" key="1">
    <citation type="submission" date="2019-05" db="EMBL/GenBank/DDBJ databases">
        <title>A Chromosome-scale Meerkat (S. suricatta) Genome Assembly.</title>
        <authorList>
            <person name="Dudchenko O."/>
            <person name="Lieberman Aiden E."/>
            <person name="Tung J."/>
            <person name="Barreiro L.B."/>
            <person name="Clutton-Brock T.H."/>
        </authorList>
    </citation>
    <scope>NUCLEOTIDE SEQUENCE [LARGE SCALE GENOMIC DNA]</scope>
</reference>
<dbReference type="GO" id="GO:0033604">
    <property type="term" value="P:negative regulation of catecholamine secretion"/>
    <property type="evidence" value="ECO:0007669"/>
    <property type="project" value="TreeGrafter"/>
</dbReference>
<dbReference type="PANTHER" id="PTHR10583:SF1">
    <property type="entry name" value="CHROMOGRANIN-A"/>
    <property type="match status" value="1"/>
</dbReference>
<dbReference type="PANTHER" id="PTHR10583">
    <property type="entry name" value="CHROMOGRANIN"/>
    <property type="match status" value="1"/>
</dbReference>
<evidence type="ECO:0000313" key="11">
    <source>
        <dbReference type="Ensembl" id="ENSSSUP00005024442.1"/>
    </source>
</evidence>
<keyword evidence="5" id="KW-0968">Cytoplasmic vesicle</keyword>
<dbReference type="GeneID" id="115301889"/>
<feature type="signal peptide" evidence="10">
    <location>
        <begin position="1"/>
        <end position="18"/>
    </location>
</feature>
<dbReference type="CTD" id="1113"/>
<feature type="compositionally biased region" description="Acidic residues" evidence="9">
    <location>
        <begin position="223"/>
        <end position="232"/>
    </location>
</feature>
<dbReference type="OrthoDB" id="9948620at2759"/>
<reference evidence="11" key="3">
    <citation type="submission" date="2025-09" db="UniProtKB">
        <authorList>
            <consortium name="Ensembl"/>
        </authorList>
    </citation>
    <scope>IDENTIFICATION</scope>
</reference>
<proteinExistence type="inferred from homology"/>
<dbReference type="AlphaFoldDB" id="A0A673USX6"/>
<feature type="chain" id="PRO_5025474147" description="Chromogranin-A" evidence="10">
    <location>
        <begin position="19"/>
        <end position="455"/>
    </location>
</feature>
<dbReference type="InterPro" id="IPR001990">
    <property type="entry name" value="Granin"/>
</dbReference>
<accession>A0A673USX6</accession>
<evidence type="ECO:0000256" key="4">
    <source>
        <dbReference type="ARBA" id="ARBA00023157"/>
    </source>
</evidence>
<evidence type="ECO:0000256" key="6">
    <source>
        <dbReference type="ARBA" id="ARBA00037544"/>
    </source>
</evidence>
<dbReference type="GO" id="GO:0098992">
    <property type="term" value="C:neuronal dense core vesicle"/>
    <property type="evidence" value="ECO:0007669"/>
    <property type="project" value="UniProtKB-SubCell"/>
</dbReference>
<gene>
    <name evidence="11" type="primary">CHGA</name>
</gene>
<protein>
    <recommendedName>
        <fullName evidence="8">Chromogranin-A</fullName>
    </recommendedName>
</protein>
<keyword evidence="3" id="KW-0964">Secreted</keyword>
<evidence type="ECO:0000256" key="2">
    <source>
        <dbReference type="ARBA" id="ARBA00005723"/>
    </source>
</evidence>
<dbReference type="Pfam" id="PF01271">
    <property type="entry name" value="Granin"/>
    <property type="match status" value="2"/>
</dbReference>
<organism evidence="11 12">
    <name type="scientific">Suricata suricatta</name>
    <name type="common">Meerkat</name>
    <dbReference type="NCBI Taxonomy" id="37032"/>
    <lineage>
        <taxon>Eukaryota</taxon>
        <taxon>Metazoa</taxon>
        <taxon>Chordata</taxon>
        <taxon>Craniata</taxon>
        <taxon>Vertebrata</taxon>
        <taxon>Euteleostomi</taxon>
        <taxon>Mammalia</taxon>
        <taxon>Eutheria</taxon>
        <taxon>Laurasiatheria</taxon>
        <taxon>Carnivora</taxon>
        <taxon>Feliformia</taxon>
        <taxon>Herpestidae</taxon>
        <taxon>Suricata</taxon>
    </lineage>
</organism>
<dbReference type="OMA" id="KVMTCIA"/>
<feature type="region of interest" description="Disordered" evidence="9">
    <location>
        <begin position="387"/>
        <end position="432"/>
    </location>
</feature>
<dbReference type="GO" id="GO:0042583">
    <property type="term" value="C:chromaffin granule"/>
    <property type="evidence" value="ECO:0007669"/>
    <property type="project" value="TreeGrafter"/>
</dbReference>
<comment type="function">
    <text evidence="6">Strongly inhibits glucose induced insulin release from the pancreas.</text>
</comment>
<evidence type="ECO:0000256" key="8">
    <source>
        <dbReference type="ARBA" id="ARBA00040787"/>
    </source>
</evidence>
<feature type="compositionally biased region" description="Low complexity" evidence="9">
    <location>
        <begin position="267"/>
        <end position="276"/>
    </location>
</feature>
<dbReference type="Proteomes" id="UP000472268">
    <property type="component" value="Chromosome 9"/>
</dbReference>
<evidence type="ECO:0000256" key="3">
    <source>
        <dbReference type="ARBA" id="ARBA00022525"/>
    </source>
</evidence>
<evidence type="ECO:0000256" key="1">
    <source>
        <dbReference type="ARBA" id="ARBA00004613"/>
    </source>
</evidence>
<evidence type="ECO:0000256" key="7">
    <source>
        <dbReference type="ARBA" id="ARBA00037849"/>
    </source>
</evidence>
<evidence type="ECO:0000256" key="10">
    <source>
        <dbReference type="SAM" id="SignalP"/>
    </source>
</evidence>
<dbReference type="PRINTS" id="PR00659">
    <property type="entry name" value="CHROMOGRANIN"/>
</dbReference>
<keyword evidence="12" id="KW-1185">Reference proteome</keyword>
<evidence type="ECO:0000313" key="12">
    <source>
        <dbReference type="Proteomes" id="UP000472268"/>
    </source>
</evidence>
<feature type="compositionally biased region" description="Acidic residues" evidence="9">
    <location>
        <begin position="325"/>
        <end position="336"/>
    </location>
</feature>
<feature type="compositionally biased region" description="Basic and acidic residues" evidence="9">
    <location>
        <begin position="412"/>
        <end position="429"/>
    </location>
</feature>
<dbReference type="InterPro" id="IPR018054">
    <property type="entry name" value="Chromogranin_CS"/>
</dbReference>
<dbReference type="PROSITE" id="PS00423">
    <property type="entry name" value="GRANINS_2"/>
    <property type="match status" value="1"/>
</dbReference>
<keyword evidence="4" id="KW-1015">Disulfide bond</keyword>
<dbReference type="InterPro" id="IPR001819">
    <property type="entry name" value="Chromogranin_AB"/>
</dbReference>
<evidence type="ECO:0000256" key="9">
    <source>
        <dbReference type="SAM" id="MobiDB-lite"/>
    </source>
</evidence>
<dbReference type="GO" id="GO:0046676">
    <property type="term" value="P:negative regulation of insulin secretion"/>
    <property type="evidence" value="ECO:0007669"/>
    <property type="project" value="TreeGrafter"/>
</dbReference>
<dbReference type="GO" id="GO:0086030">
    <property type="term" value="P:adenylate cyclase-activating adrenergic receptor signaling pathway involved in cardiac muscle relaxation"/>
    <property type="evidence" value="ECO:0007669"/>
    <property type="project" value="TreeGrafter"/>
</dbReference>
<feature type="compositionally biased region" description="Basic and acidic residues" evidence="9">
    <location>
        <begin position="205"/>
        <end position="222"/>
    </location>
</feature>
<dbReference type="GO" id="GO:0042742">
    <property type="term" value="P:defense response to bacterium"/>
    <property type="evidence" value="ECO:0007669"/>
    <property type="project" value="TreeGrafter"/>
</dbReference>
<dbReference type="RefSeq" id="XP_029807749.1">
    <property type="nucleotide sequence ID" value="XM_029951889.1"/>
</dbReference>
<feature type="region of interest" description="Disordered" evidence="9">
    <location>
        <begin position="109"/>
        <end position="339"/>
    </location>
</feature>
<comment type="subcellular location">
    <subcellularLocation>
        <location evidence="7">Cytoplasmic vesicle</location>
        <location evidence="7">Secretory vesicle</location>
        <location evidence="7">Neuronal dense core vesicle</location>
    </subcellularLocation>
    <subcellularLocation>
        <location evidence="1">Secreted</location>
    </subcellularLocation>
</comment>
<evidence type="ECO:0000256" key="5">
    <source>
        <dbReference type="ARBA" id="ARBA00023329"/>
    </source>
</evidence>
<keyword evidence="10" id="KW-0732">Signal</keyword>
<reference evidence="11" key="2">
    <citation type="submission" date="2025-08" db="UniProtKB">
        <authorList>
            <consortium name="Ensembl"/>
        </authorList>
    </citation>
    <scope>IDENTIFICATION</scope>
</reference>
<sequence length="455" mass="50341">MRSAAVLALLFCAGQAIALPVNSPMNKGDTEVMKCIVEVISDTLSKPSPMPVSQECFETLRGDERILSILRHQNLLKELQDLALQGAKERAHQKKHSGFEDGLSEALEKQNDQAELKEVMEEASSKDAAEKRGDSEETEKNGGDTEGARPQASLEPELGSKVEGDNEAPGEQEAANTHPPASLPSQRHLGPQAQGDSESLSQGLVDRDKGPDVEQEQQAKREEEEEEEGDAEAAEKAVPEEESPTAASHPHPSLGYKEPGRDETPGRSKALAAGRAGKAKAEETQPPEGRGAREHSRQEEEEEEEEMAEAPQGLFRGGKNRELEQEQEEQLADEWEDAKRWSRMDQLAKELTAEKRLEGEGEEDDPDRSMKLAFRARAYDFRGPGLQLRRGWRPSSREDSVEAGLPLQVRSYSEEKKEEEGSANRRPEDQELESLLAIEAELEKVAHQLQALRRG</sequence>
<feature type="compositionally biased region" description="Basic and acidic residues" evidence="9">
    <location>
        <begin position="109"/>
        <end position="147"/>
    </location>
</feature>
<comment type="similarity">
    <text evidence="2">Belongs to the chromogranin/secretogranin protein family.</text>
</comment>
<dbReference type="Ensembl" id="ENSSSUT00005027984.1">
    <property type="protein sequence ID" value="ENSSSUP00005024442.1"/>
    <property type="gene ID" value="ENSSSUG00005015916.1"/>
</dbReference>
<name>A0A673USX6_SURSU</name>